<dbReference type="Proteomes" id="UP001501721">
    <property type="component" value="Unassembled WGS sequence"/>
</dbReference>
<evidence type="ECO:0000256" key="1">
    <source>
        <dbReference type="SAM" id="MobiDB-lite"/>
    </source>
</evidence>
<accession>A0ABP5Z1U2</accession>
<protein>
    <submittedName>
        <fullName evidence="2">Uncharacterized protein</fullName>
    </submittedName>
</protein>
<evidence type="ECO:0000313" key="2">
    <source>
        <dbReference type="EMBL" id="GAA2490841.1"/>
    </source>
</evidence>
<comment type="caution">
    <text evidence="2">The sequence shown here is derived from an EMBL/GenBank/DDBJ whole genome shotgun (WGS) entry which is preliminary data.</text>
</comment>
<name>A0ABP5Z1U2_9ACTN</name>
<dbReference type="Pfam" id="PF19561">
    <property type="entry name" value="DUF6083"/>
    <property type="match status" value="1"/>
</dbReference>
<dbReference type="InterPro" id="IPR045729">
    <property type="entry name" value="DUF6083"/>
</dbReference>
<evidence type="ECO:0000313" key="3">
    <source>
        <dbReference type="Proteomes" id="UP001501721"/>
    </source>
</evidence>
<dbReference type="EMBL" id="BAAATL010000020">
    <property type="protein sequence ID" value="GAA2490841.1"/>
    <property type="molecule type" value="Genomic_DNA"/>
</dbReference>
<keyword evidence="3" id="KW-1185">Reference proteome</keyword>
<sequence>MLEPDLRPLAHEVPAGHRWIELSDGRVTVYGVCPPDPFQRCRIEHRLACPNRSLPDLWPWLTDRRSENARRGGNARRTERRHPPEPEPPPEEWPSAG</sequence>
<gene>
    <name evidence="2" type="ORF">GCM10010422_41770</name>
</gene>
<feature type="region of interest" description="Disordered" evidence="1">
    <location>
        <begin position="61"/>
        <end position="97"/>
    </location>
</feature>
<organism evidence="2 3">
    <name type="scientific">Streptomyces graminearus</name>
    <dbReference type="NCBI Taxonomy" id="284030"/>
    <lineage>
        <taxon>Bacteria</taxon>
        <taxon>Bacillati</taxon>
        <taxon>Actinomycetota</taxon>
        <taxon>Actinomycetes</taxon>
        <taxon>Kitasatosporales</taxon>
        <taxon>Streptomycetaceae</taxon>
        <taxon>Streptomyces</taxon>
    </lineage>
</organism>
<proteinExistence type="predicted"/>
<reference evidence="3" key="1">
    <citation type="journal article" date="2019" name="Int. J. Syst. Evol. Microbiol.">
        <title>The Global Catalogue of Microorganisms (GCM) 10K type strain sequencing project: providing services to taxonomists for standard genome sequencing and annotation.</title>
        <authorList>
            <consortium name="The Broad Institute Genomics Platform"/>
            <consortium name="The Broad Institute Genome Sequencing Center for Infectious Disease"/>
            <person name="Wu L."/>
            <person name="Ma J."/>
        </authorList>
    </citation>
    <scope>NUCLEOTIDE SEQUENCE [LARGE SCALE GENOMIC DNA]</scope>
    <source>
        <strain evidence="3">JCM 6923</strain>
    </source>
</reference>